<proteinExistence type="predicted"/>
<sequence>MSDTEVPLTIHDILPQLTPEQRDQVYEVARELAADACHYEFLGEAYEECRVAWCQDAEDRVLFGNDYSEEER</sequence>
<name>A0A0F9QN89_9ZZZZ</name>
<accession>A0A0F9QN89</accession>
<protein>
    <submittedName>
        <fullName evidence="1">Uncharacterized protein</fullName>
    </submittedName>
</protein>
<dbReference type="AlphaFoldDB" id="A0A0F9QN89"/>
<gene>
    <name evidence="1" type="ORF">LCGC14_0698430</name>
</gene>
<dbReference type="EMBL" id="LAZR01001482">
    <property type="protein sequence ID" value="KKN43894.1"/>
    <property type="molecule type" value="Genomic_DNA"/>
</dbReference>
<evidence type="ECO:0000313" key="1">
    <source>
        <dbReference type="EMBL" id="KKN43894.1"/>
    </source>
</evidence>
<organism evidence="1">
    <name type="scientific">marine sediment metagenome</name>
    <dbReference type="NCBI Taxonomy" id="412755"/>
    <lineage>
        <taxon>unclassified sequences</taxon>
        <taxon>metagenomes</taxon>
        <taxon>ecological metagenomes</taxon>
    </lineage>
</organism>
<comment type="caution">
    <text evidence="1">The sequence shown here is derived from an EMBL/GenBank/DDBJ whole genome shotgun (WGS) entry which is preliminary data.</text>
</comment>
<reference evidence="1" key="1">
    <citation type="journal article" date="2015" name="Nature">
        <title>Complex archaea that bridge the gap between prokaryotes and eukaryotes.</title>
        <authorList>
            <person name="Spang A."/>
            <person name="Saw J.H."/>
            <person name="Jorgensen S.L."/>
            <person name="Zaremba-Niedzwiedzka K."/>
            <person name="Martijn J."/>
            <person name="Lind A.E."/>
            <person name="van Eijk R."/>
            <person name="Schleper C."/>
            <person name="Guy L."/>
            <person name="Ettema T.J."/>
        </authorList>
    </citation>
    <scope>NUCLEOTIDE SEQUENCE</scope>
</reference>